<dbReference type="InterPro" id="IPR036073">
    <property type="entry name" value="Desulfoferrodoxin_Fe-bd_dom_sf"/>
</dbReference>
<comment type="similarity">
    <text evidence="1">Belongs to the desulfoferrodoxin family.</text>
</comment>
<organism evidence="7 8">
    <name type="scientific">Campylobacter sputorum subsp. sputorum</name>
    <dbReference type="NCBI Taxonomy" id="32024"/>
    <lineage>
        <taxon>Bacteria</taxon>
        <taxon>Pseudomonadati</taxon>
        <taxon>Campylobacterota</taxon>
        <taxon>Epsilonproteobacteria</taxon>
        <taxon>Campylobacterales</taxon>
        <taxon>Campylobacteraceae</taxon>
        <taxon>Campylobacter</taxon>
    </lineage>
</organism>
<feature type="domain" description="Desulfoferrodoxin ferrous iron-binding" evidence="6">
    <location>
        <begin position="44"/>
        <end position="135"/>
    </location>
</feature>
<dbReference type="PANTHER" id="PTHR36541:SF1">
    <property type="entry name" value="SUPEROXIDE REDUCTASE-RELATED"/>
    <property type="match status" value="1"/>
</dbReference>
<dbReference type="Gene3D" id="2.60.40.730">
    <property type="entry name" value="SOR catalytic domain"/>
    <property type="match status" value="1"/>
</dbReference>
<evidence type="ECO:0000256" key="1">
    <source>
        <dbReference type="ARBA" id="ARBA00005941"/>
    </source>
</evidence>
<dbReference type="EMBL" id="UFVD01000001">
    <property type="protein sequence ID" value="SUX10461.1"/>
    <property type="molecule type" value="Genomic_DNA"/>
</dbReference>
<dbReference type="AlphaFoldDB" id="A0A381DIZ9"/>
<accession>A0A381DIZ9</accession>
<dbReference type="Proteomes" id="UP000254920">
    <property type="component" value="Unassembled WGS sequence"/>
</dbReference>
<dbReference type="GO" id="GO:0016491">
    <property type="term" value="F:oxidoreductase activity"/>
    <property type="evidence" value="ECO:0007669"/>
    <property type="project" value="InterPro"/>
</dbReference>
<evidence type="ECO:0000256" key="5">
    <source>
        <dbReference type="ARBA" id="ARBA00023004"/>
    </source>
</evidence>
<dbReference type="STRING" id="32024.GCA_000788295_00999"/>
<dbReference type="GO" id="GO:0005506">
    <property type="term" value="F:iron ion binding"/>
    <property type="evidence" value="ECO:0007669"/>
    <property type="project" value="InterPro"/>
</dbReference>
<evidence type="ECO:0000313" key="7">
    <source>
        <dbReference type="EMBL" id="SUX10461.1"/>
    </source>
</evidence>
<gene>
    <name evidence="7" type="ORF">NCTC12475_00658</name>
</gene>
<evidence type="ECO:0000256" key="4">
    <source>
        <dbReference type="ARBA" id="ARBA00022982"/>
    </source>
</evidence>
<dbReference type="InterPro" id="IPR051233">
    <property type="entry name" value="Desulfoferrodoxin_SOR"/>
</dbReference>
<protein>
    <submittedName>
        <fullName evidence="7">Desulfoferrodoxin ferrous iron-binding domain</fullName>
    </submittedName>
</protein>
<evidence type="ECO:0000256" key="3">
    <source>
        <dbReference type="ARBA" id="ARBA00022723"/>
    </source>
</evidence>
<reference evidence="7 8" key="1">
    <citation type="submission" date="2018-06" db="EMBL/GenBank/DDBJ databases">
        <authorList>
            <consortium name="Pathogen Informatics"/>
            <person name="Doyle S."/>
        </authorList>
    </citation>
    <scope>NUCLEOTIDE SEQUENCE [LARGE SCALE GENOMIC DNA]</scope>
    <source>
        <strain evidence="7 8">NCTC12475</strain>
    </source>
</reference>
<evidence type="ECO:0000313" key="8">
    <source>
        <dbReference type="Proteomes" id="UP000254920"/>
    </source>
</evidence>
<dbReference type="PANTHER" id="PTHR36541">
    <property type="entry name" value="SUPEROXIDE REDUCTASE-RELATED"/>
    <property type="match status" value="1"/>
</dbReference>
<dbReference type="OrthoDB" id="9814936at2"/>
<keyword evidence="4" id="KW-0249">Electron transport</keyword>
<keyword evidence="2" id="KW-0813">Transport</keyword>
<evidence type="ECO:0000259" key="6">
    <source>
        <dbReference type="Pfam" id="PF01880"/>
    </source>
</evidence>
<dbReference type="RefSeq" id="WP_089182866.1">
    <property type="nucleotide sequence ID" value="NZ_CP043427.1"/>
</dbReference>
<proteinExistence type="inferred from homology"/>
<dbReference type="GeneID" id="93091097"/>
<evidence type="ECO:0000256" key="2">
    <source>
        <dbReference type="ARBA" id="ARBA00022448"/>
    </source>
</evidence>
<dbReference type="Pfam" id="PF01880">
    <property type="entry name" value="Desulfoferrodox"/>
    <property type="match status" value="1"/>
</dbReference>
<keyword evidence="3" id="KW-0479">Metal-binding</keyword>
<keyword evidence="8" id="KW-1185">Reference proteome</keyword>
<dbReference type="InterPro" id="IPR002742">
    <property type="entry name" value="Desulfoferrodoxin_Fe-bd_dom"/>
</dbReference>
<sequence>MKRRDALKVIALSGVAVSIAGAYDKALIVNKEDMKLQDPKNPNEFEYKHLPEISIKDKDKKGYTLIEITVGQKDIIHPSDADHWIYKIELYADDKLVGYTELEPVISRGYYSTRVKLDGVKELKSTACCNLHGNYTATKIL</sequence>
<name>A0A381DIZ9_9BACT</name>
<keyword evidence="5" id="KW-0408">Iron</keyword>
<dbReference type="SUPFAM" id="SSF49367">
    <property type="entry name" value="Superoxide reductase-like"/>
    <property type="match status" value="1"/>
</dbReference>